<sequence>MSQQDMQPSSEGHQMSIALIIGGTIALIGVIILLYGLFGGASYSMSEGINFNLWWGLGMVIFGLLMSAGSYFSGKRTTGK</sequence>
<reference evidence="3" key="1">
    <citation type="submission" date="2018-12" db="EMBL/GenBank/DDBJ databases">
        <title>Tengunoibacter tsumagoiensis gen. nov., sp. nov., Dictyobacter kobayashii sp. nov., D. alpinus sp. nov., and D. joshuensis sp. nov. and description of Dictyobacteraceae fam. nov. within the order Ktedonobacterales isolated from Tengu-no-mugimeshi.</title>
        <authorList>
            <person name="Wang C.M."/>
            <person name="Zheng Y."/>
            <person name="Sakai Y."/>
            <person name="Toyoda A."/>
            <person name="Minakuchi Y."/>
            <person name="Abe K."/>
            <person name="Yokota A."/>
            <person name="Yabe S."/>
        </authorList>
    </citation>
    <scope>NUCLEOTIDE SEQUENCE [LARGE SCALE GENOMIC DNA]</scope>
    <source>
        <strain evidence="3">Uno3</strain>
    </source>
</reference>
<dbReference type="AlphaFoldDB" id="A0A401ZY01"/>
<feature type="transmembrane region" description="Helical" evidence="1">
    <location>
        <begin position="16"/>
        <end position="38"/>
    </location>
</feature>
<keyword evidence="1" id="KW-1133">Transmembrane helix</keyword>
<proteinExistence type="predicted"/>
<gene>
    <name evidence="2" type="ORF">KTT_16070</name>
</gene>
<evidence type="ECO:0000256" key="1">
    <source>
        <dbReference type="SAM" id="Phobius"/>
    </source>
</evidence>
<accession>A0A401ZY01</accession>
<evidence type="ECO:0000313" key="2">
    <source>
        <dbReference type="EMBL" id="GCE11748.1"/>
    </source>
</evidence>
<comment type="caution">
    <text evidence="2">The sequence shown here is derived from an EMBL/GenBank/DDBJ whole genome shotgun (WGS) entry which is preliminary data.</text>
</comment>
<dbReference type="EMBL" id="BIFR01000001">
    <property type="protein sequence ID" value="GCE11748.1"/>
    <property type="molecule type" value="Genomic_DNA"/>
</dbReference>
<name>A0A401ZY01_9CHLR</name>
<keyword evidence="1" id="KW-0812">Transmembrane</keyword>
<evidence type="ECO:0000313" key="3">
    <source>
        <dbReference type="Proteomes" id="UP000287352"/>
    </source>
</evidence>
<keyword evidence="1" id="KW-0472">Membrane</keyword>
<organism evidence="2 3">
    <name type="scientific">Tengunoibacter tsumagoiensis</name>
    <dbReference type="NCBI Taxonomy" id="2014871"/>
    <lineage>
        <taxon>Bacteria</taxon>
        <taxon>Bacillati</taxon>
        <taxon>Chloroflexota</taxon>
        <taxon>Ktedonobacteria</taxon>
        <taxon>Ktedonobacterales</taxon>
        <taxon>Dictyobacteraceae</taxon>
        <taxon>Tengunoibacter</taxon>
    </lineage>
</organism>
<dbReference type="Proteomes" id="UP000287352">
    <property type="component" value="Unassembled WGS sequence"/>
</dbReference>
<dbReference type="OrthoDB" id="166824at2"/>
<feature type="transmembrane region" description="Helical" evidence="1">
    <location>
        <begin position="53"/>
        <end position="72"/>
    </location>
</feature>
<protein>
    <submittedName>
        <fullName evidence="2">Uncharacterized protein</fullName>
    </submittedName>
</protein>
<keyword evidence="3" id="KW-1185">Reference proteome</keyword>
<dbReference type="RefSeq" id="WP_126579428.1">
    <property type="nucleotide sequence ID" value="NZ_BIFR01000001.1"/>
</dbReference>